<dbReference type="KEGG" id="sth:STH778"/>
<dbReference type="Gene3D" id="3.90.1200.10">
    <property type="match status" value="1"/>
</dbReference>
<dbReference type="NCBIfam" id="TIGR02906">
    <property type="entry name" value="spore_CotS"/>
    <property type="match status" value="1"/>
</dbReference>
<dbReference type="GO" id="GO:0042601">
    <property type="term" value="C:endospore-forming forespore"/>
    <property type="evidence" value="ECO:0007669"/>
    <property type="project" value="TreeGrafter"/>
</dbReference>
<dbReference type="SUPFAM" id="SSF56112">
    <property type="entry name" value="Protein kinase-like (PK-like)"/>
    <property type="match status" value="1"/>
</dbReference>
<keyword evidence="2" id="KW-0946">Virion</keyword>
<protein>
    <submittedName>
        <fullName evidence="2">Spore coat protein</fullName>
    </submittedName>
</protein>
<evidence type="ECO:0000313" key="3">
    <source>
        <dbReference type="Proteomes" id="UP000000417"/>
    </source>
</evidence>
<dbReference type="HOGENOM" id="CLU_042636_0_0_9"/>
<dbReference type="PANTHER" id="PTHR39179">
    <property type="entry name" value="SPORE COAT PROTEIN I"/>
    <property type="match status" value="1"/>
</dbReference>
<feature type="region of interest" description="Disordered" evidence="1">
    <location>
        <begin position="47"/>
        <end position="68"/>
    </location>
</feature>
<dbReference type="InterPro" id="IPR014255">
    <property type="entry name" value="Spore_coat_CotS"/>
</dbReference>
<dbReference type="Proteomes" id="UP000000417">
    <property type="component" value="Chromosome"/>
</dbReference>
<accession>Q67RD0</accession>
<dbReference type="EMBL" id="AP006840">
    <property type="protein sequence ID" value="BAD39763.1"/>
    <property type="molecule type" value="Genomic_DNA"/>
</dbReference>
<gene>
    <name evidence="2" type="ordered locus">STH778</name>
</gene>
<keyword evidence="3" id="KW-1185">Reference proteome</keyword>
<dbReference type="Gene3D" id="3.30.200.20">
    <property type="entry name" value="Phosphorylase Kinase, domain 1"/>
    <property type="match status" value="1"/>
</dbReference>
<reference evidence="2 3" key="1">
    <citation type="journal article" date="2004" name="Nucleic Acids Res.">
        <title>Genome sequence of Symbiobacterium thermophilum, an uncultivable bacterium that depends on microbial commensalism.</title>
        <authorList>
            <person name="Ueda K."/>
            <person name="Yamashita A."/>
            <person name="Ishikawa J."/>
            <person name="Shimada M."/>
            <person name="Watsuji T."/>
            <person name="Morimura K."/>
            <person name="Ikeda H."/>
            <person name="Hattori M."/>
            <person name="Beppu T."/>
        </authorList>
    </citation>
    <scope>NUCLEOTIDE SEQUENCE [LARGE SCALE GENOMIC DNA]</scope>
    <source>
        <strain evidence="3">T / IAM 14863</strain>
    </source>
</reference>
<proteinExistence type="predicted"/>
<dbReference type="InterPro" id="IPR011009">
    <property type="entry name" value="Kinase-like_dom_sf"/>
</dbReference>
<sequence length="435" mass="48944">MNNSPVIIYVPAGAGIYVPPTGGVQIIGSGRAAPGDEPLLTARLILDPEDDAPPGPVPEPRWDAKADRRGAQVSAVAPARRNQEEALPDLTVPPEIQDLAERAAKAWDMKVGSWTVAATKPEKGWGAIWRIETNRGPRALKLLHRPFERNLFSIGAQDYLVRRKARVAPLVPTRDGKLYTVVDGRMFIVAEWIQGLRQAPKDTVDGAALLCSGLAEFHRRSLGYRPPSGAAPSSRLHRWPRVYRKLRTKLDWFEHLARAYREMPASPLLLEVLPRFKAQADEAIRMLEASAYRKLAARGEEAWGLAHQDYGWSNGQVGPDGKVWIIDLDGVAFDLAFRDLRKLITGTMDDRGDWDLTWMKAMIRAYHEVHPIEPEAMQVMLIDMYLPNEFYKLVKDVLYDPNLLDATMVQALQRLLITDEHKQQALRELGLRRRG</sequence>
<dbReference type="RefSeq" id="WP_011194911.1">
    <property type="nucleotide sequence ID" value="NC_006177.1"/>
</dbReference>
<evidence type="ECO:0000313" key="2">
    <source>
        <dbReference type="EMBL" id="BAD39763.1"/>
    </source>
</evidence>
<dbReference type="AlphaFoldDB" id="Q67RD0"/>
<dbReference type="PANTHER" id="PTHR39179:SF1">
    <property type="entry name" value="SPORE COAT PROTEIN I"/>
    <property type="match status" value="1"/>
</dbReference>
<name>Q67RD0_SYMTH</name>
<dbReference type="InterPro" id="IPR047175">
    <property type="entry name" value="CotS-like"/>
</dbReference>
<evidence type="ECO:0000256" key="1">
    <source>
        <dbReference type="SAM" id="MobiDB-lite"/>
    </source>
</evidence>
<dbReference type="eggNOG" id="COG2334">
    <property type="taxonomic scope" value="Bacteria"/>
</dbReference>
<keyword evidence="2" id="KW-0167">Capsid protein</keyword>
<organism evidence="2 3">
    <name type="scientific">Symbiobacterium thermophilum (strain DSM 24528 / JCM 14929 / IAM 14863 / T)</name>
    <dbReference type="NCBI Taxonomy" id="292459"/>
    <lineage>
        <taxon>Bacteria</taxon>
        <taxon>Bacillati</taxon>
        <taxon>Bacillota</taxon>
        <taxon>Clostridia</taxon>
        <taxon>Eubacteriales</taxon>
        <taxon>Symbiobacteriaceae</taxon>
        <taxon>Symbiobacterium</taxon>
    </lineage>
</organism>
<dbReference type="STRING" id="292459.STH778"/>